<feature type="transmembrane region" description="Helical" evidence="1">
    <location>
        <begin position="168"/>
        <end position="191"/>
    </location>
</feature>
<keyword evidence="1" id="KW-1133">Transmembrane helix</keyword>
<comment type="caution">
    <text evidence="2">The sequence shown here is derived from an EMBL/GenBank/DDBJ whole genome shotgun (WGS) entry which is preliminary data.</text>
</comment>
<reference evidence="2 3" key="1">
    <citation type="submission" date="2019-07" db="EMBL/GenBank/DDBJ databases">
        <title>Genomic Encyclopedia of Archaeal and Bacterial Type Strains, Phase II (KMG-II): from individual species to whole genera.</title>
        <authorList>
            <person name="Goeker M."/>
        </authorList>
    </citation>
    <scope>NUCLEOTIDE SEQUENCE [LARGE SCALE GENOMIC DNA]</scope>
    <source>
        <strain evidence="2 3">DSM 17527</strain>
    </source>
</reference>
<proteinExistence type="predicted"/>
<organism evidence="2 3">
    <name type="scientific">Aquimarina intermedia</name>
    <dbReference type="NCBI Taxonomy" id="350814"/>
    <lineage>
        <taxon>Bacteria</taxon>
        <taxon>Pseudomonadati</taxon>
        <taxon>Bacteroidota</taxon>
        <taxon>Flavobacteriia</taxon>
        <taxon>Flavobacteriales</taxon>
        <taxon>Flavobacteriaceae</taxon>
        <taxon>Aquimarina</taxon>
    </lineage>
</organism>
<feature type="transmembrane region" description="Helical" evidence="1">
    <location>
        <begin position="126"/>
        <end position="148"/>
    </location>
</feature>
<dbReference type="AlphaFoldDB" id="A0A5S5BZ22"/>
<evidence type="ECO:0000256" key="1">
    <source>
        <dbReference type="SAM" id="Phobius"/>
    </source>
</evidence>
<evidence type="ECO:0000313" key="3">
    <source>
        <dbReference type="Proteomes" id="UP000324376"/>
    </source>
</evidence>
<feature type="transmembrane region" description="Helical" evidence="1">
    <location>
        <begin position="203"/>
        <end position="224"/>
    </location>
</feature>
<keyword evidence="1" id="KW-0812">Transmembrane</keyword>
<evidence type="ECO:0000313" key="2">
    <source>
        <dbReference type="EMBL" id="TYP72189.1"/>
    </source>
</evidence>
<gene>
    <name evidence="2" type="ORF">BD809_10773</name>
</gene>
<protein>
    <submittedName>
        <fullName evidence="2">Uncharacterized protein</fullName>
    </submittedName>
</protein>
<dbReference type="Proteomes" id="UP000324376">
    <property type="component" value="Unassembled WGS sequence"/>
</dbReference>
<feature type="transmembrane region" description="Helical" evidence="1">
    <location>
        <begin position="102"/>
        <end position="120"/>
    </location>
</feature>
<feature type="transmembrane region" description="Helical" evidence="1">
    <location>
        <begin position="6"/>
        <end position="22"/>
    </location>
</feature>
<dbReference type="EMBL" id="VNHU01000007">
    <property type="protein sequence ID" value="TYP72189.1"/>
    <property type="molecule type" value="Genomic_DNA"/>
</dbReference>
<sequence>MDFLIVVNLLELASAIVGTFYITKYRVDSITRYFVYFLWLTALVEIIFGWIPWFIYYYESLSYYKNTWLVSNHWIYNTYFVISFIFYTVYFLFYIKTKLVKFFLILFIIVYFLSSVYVYISTEIFFSNISIFTYVLGSIMISLSILWYSYEILKGDKILNFYRNLSSYVAFGALSFHLLVTPIFIYGKYYSDENPEFVSIRTIILYGANIFLYTCYILGFILCYRKNRFG</sequence>
<keyword evidence="1" id="KW-0472">Membrane</keyword>
<accession>A0A5S5BZ22</accession>
<feature type="transmembrane region" description="Helical" evidence="1">
    <location>
        <begin position="76"/>
        <end position="95"/>
    </location>
</feature>
<name>A0A5S5BZ22_9FLAO</name>
<feature type="transmembrane region" description="Helical" evidence="1">
    <location>
        <begin position="34"/>
        <end position="56"/>
    </location>
</feature>
<keyword evidence="3" id="KW-1185">Reference proteome</keyword>